<evidence type="ECO:0000313" key="2">
    <source>
        <dbReference type="EMBL" id="MFC3155269.1"/>
    </source>
</evidence>
<feature type="signal peptide" evidence="1">
    <location>
        <begin position="1"/>
        <end position="23"/>
    </location>
</feature>
<feature type="chain" id="PRO_5047145392" evidence="1">
    <location>
        <begin position="24"/>
        <end position="345"/>
    </location>
</feature>
<name>A0ABV7HN59_9GAMM</name>
<dbReference type="InterPro" id="IPR006441">
    <property type="entry name" value="Phage_P2_GpN"/>
</dbReference>
<evidence type="ECO:0000256" key="1">
    <source>
        <dbReference type="SAM" id="SignalP"/>
    </source>
</evidence>
<organism evidence="2 3">
    <name type="scientific">Gilvimarinus japonicus</name>
    <dbReference type="NCBI Taxonomy" id="1796469"/>
    <lineage>
        <taxon>Bacteria</taxon>
        <taxon>Pseudomonadati</taxon>
        <taxon>Pseudomonadota</taxon>
        <taxon>Gammaproteobacteria</taxon>
        <taxon>Cellvibrionales</taxon>
        <taxon>Cellvibrionaceae</taxon>
        <taxon>Gilvimarinus</taxon>
    </lineage>
</organism>
<dbReference type="Proteomes" id="UP001595548">
    <property type="component" value="Unassembled WGS sequence"/>
</dbReference>
<keyword evidence="1" id="KW-0732">Signal</keyword>
<reference evidence="3" key="1">
    <citation type="journal article" date="2019" name="Int. J. Syst. Evol. Microbiol.">
        <title>The Global Catalogue of Microorganisms (GCM) 10K type strain sequencing project: providing services to taxonomists for standard genome sequencing and annotation.</title>
        <authorList>
            <consortium name="The Broad Institute Genomics Platform"/>
            <consortium name="The Broad Institute Genome Sequencing Center for Infectious Disease"/>
            <person name="Wu L."/>
            <person name="Ma J."/>
        </authorList>
    </citation>
    <scope>NUCLEOTIDE SEQUENCE [LARGE SCALE GENOMIC DNA]</scope>
    <source>
        <strain evidence="3">KCTC 52141</strain>
    </source>
</reference>
<comment type="caution">
    <text evidence="2">The sequence shown here is derived from an EMBL/GenBank/DDBJ whole genome shotgun (WGS) entry which is preliminary data.</text>
</comment>
<dbReference type="Pfam" id="PF05125">
    <property type="entry name" value="Phage_cap_P2"/>
    <property type="match status" value="1"/>
</dbReference>
<keyword evidence="3" id="KW-1185">Reference proteome</keyword>
<dbReference type="NCBIfam" id="TIGR01551">
    <property type="entry name" value="major_capsid_P2"/>
    <property type="match status" value="1"/>
</dbReference>
<dbReference type="EMBL" id="JBHRTL010000006">
    <property type="protein sequence ID" value="MFC3155269.1"/>
    <property type="molecule type" value="Genomic_DNA"/>
</dbReference>
<evidence type="ECO:0000313" key="3">
    <source>
        <dbReference type="Proteomes" id="UP001595548"/>
    </source>
</evidence>
<gene>
    <name evidence="2" type="ORF">ACFOEB_08655</name>
</gene>
<accession>A0ABV7HN59</accession>
<sequence>MNFATKKLFSAMLAAMATTYGVADVYEQFNVTPTVAQELHDAISEEVSFLQRINIVPVDELKGQKVLGGVSGLLGKRTNTDDNDRETQEVLTLGQKDYELFFTEYDVHLKYATIDSWAKFKDFQQRYGQWVRKAIALARIRTGWLGTSAAAETDPGTNTMGEDTNKGWLQHLREYKAGKQWFDEGATAGEIRFGEGGDFVNLDSAVHAVKQMINPLHRSSGDLVAIVGEDLIAEEKAALYSALGRKPSEKERIEKEVVSKVYAGCEVVTDVPFFPARGILVTSLDNLSIYYQTDSWRRQVVDNAKRSRIEDYNSVNDGYVIEDEEKAAGIEFDNVTMPDGAGGWA</sequence>
<proteinExistence type="predicted"/>
<protein>
    <submittedName>
        <fullName evidence="2">Phage major capsid protein, P2 family</fullName>
    </submittedName>
</protein>
<dbReference type="RefSeq" id="WP_382415888.1">
    <property type="nucleotide sequence ID" value="NZ_AP031500.1"/>
</dbReference>